<evidence type="ECO:0000313" key="2">
    <source>
        <dbReference type="EMBL" id="AGZ40820.1"/>
    </source>
</evidence>
<name>U5VYL9_9ACTN</name>
<dbReference type="CDD" id="cd00077">
    <property type="entry name" value="HDc"/>
    <property type="match status" value="1"/>
</dbReference>
<protein>
    <recommendedName>
        <fullName evidence="1">HD domain-containing protein</fullName>
    </recommendedName>
</protein>
<sequence length="194" mass="21113">MSLGLATLSTTAESLARELLAPLGNRWRHTSGVAARAAELAPLLDVDRDVLVAAAWLHDIGYSDVVRVTGFHPLDGARHLAELSWPAPIPGLVAHHSGARFVAAARGLAEELAAYPDADEHMSDALTYADQTVGPDGTRVTTTQRYTEMICRHGAASWNAQVDSVRRPHLESVAARVHHRLAAHYDRPWSHRDN</sequence>
<dbReference type="KEGG" id="afs:AFR_12670"/>
<feature type="domain" description="HD" evidence="1">
    <location>
        <begin position="26"/>
        <end position="98"/>
    </location>
</feature>
<proteinExistence type="predicted"/>
<evidence type="ECO:0000313" key="3">
    <source>
        <dbReference type="Proteomes" id="UP000017746"/>
    </source>
</evidence>
<dbReference type="InterPro" id="IPR006674">
    <property type="entry name" value="HD_domain"/>
</dbReference>
<accession>U5VYL9</accession>
<dbReference type="HOGENOM" id="CLU_105441_0_0_11"/>
<dbReference type="Pfam" id="PF01966">
    <property type="entry name" value="HD"/>
    <property type="match status" value="1"/>
</dbReference>
<dbReference type="RefSeq" id="WP_023360879.1">
    <property type="nucleotide sequence ID" value="NC_022657.1"/>
</dbReference>
<dbReference type="STRING" id="1246995.AFR_12670"/>
<evidence type="ECO:0000259" key="1">
    <source>
        <dbReference type="Pfam" id="PF01966"/>
    </source>
</evidence>
<dbReference type="SUPFAM" id="SSF109604">
    <property type="entry name" value="HD-domain/PDEase-like"/>
    <property type="match status" value="1"/>
</dbReference>
<organism evidence="2 3">
    <name type="scientific">Actinoplanes friuliensis DSM 7358</name>
    <dbReference type="NCBI Taxonomy" id="1246995"/>
    <lineage>
        <taxon>Bacteria</taxon>
        <taxon>Bacillati</taxon>
        <taxon>Actinomycetota</taxon>
        <taxon>Actinomycetes</taxon>
        <taxon>Micromonosporales</taxon>
        <taxon>Micromonosporaceae</taxon>
        <taxon>Actinoplanes</taxon>
    </lineage>
</organism>
<dbReference type="InterPro" id="IPR006675">
    <property type="entry name" value="HDIG_dom"/>
</dbReference>
<dbReference type="AlphaFoldDB" id="U5VYL9"/>
<dbReference type="Proteomes" id="UP000017746">
    <property type="component" value="Chromosome"/>
</dbReference>
<dbReference type="PATRIC" id="fig|1246995.3.peg.2573"/>
<dbReference type="OrthoDB" id="2989229at2"/>
<dbReference type="eggNOG" id="COG1418">
    <property type="taxonomic scope" value="Bacteria"/>
</dbReference>
<dbReference type="NCBIfam" id="TIGR00277">
    <property type="entry name" value="HDIG"/>
    <property type="match status" value="1"/>
</dbReference>
<dbReference type="Gene3D" id="1.10.3210.10">
    <property type="entry name" value="Hypothetical protein af1432"/>
    <property type="match status" value="1"/>
</dbReference>
<gene>
    <name evidence="2" type="ORF">AFR_12670</name>
</gene>
<dbReference type="InterPro" id="IPR003607">
    <property type="entry name" value="HD/PDEase_dom"/>
</dbReference>
<dbReference type="EMBL" id="CP006272">
    <property type="protein sequence ID" value="AGZ40820.1"/>
    <property type="molecule type" value="Genomic_DNA"/>
</dbReference>
<keyword evidence="3" id="KW-1185">Reference proteome</keyword>
<reference evidence="2 3" key="1">
    <citation type="journal article" date="2014" name="J. Biotechnol.">
        <title>Complete genome sequence of the actinobacterium Actinoplanes friuliensis HAG 010964, producer of the lipopeptide antibiotic friulimycin.</title>
        <authorList>
            <person name="Ruckert C."/>
            <person name="Szczepanowski R."/>
            <person name="Albersmeier A."/>
            <person name="Goesmann A."/>
            <person name="Fischer N."/>
            <person name="Steinkamper A."/>
            <person name="Puhler A."/>
            <person name="Biener R."/>
            <person name="Schwartz D."/>
            <person name="Kalinowski J."/>
        </authorList>
    </citation>
    <scope>NUCLEOTIDE SEQUENCE [LARGE SCALE GENOMIC DNA]</scope>
    <source>
        <strain evidence="2 3">DSM 7358</strain>
    </source>
</reference>